<dbReference type="Gene3D" id="1.20.120.530">
    <property type="entry name" value="GntR ligand-binding domain-like"/>
    <property type="match status" value="1"/>
</dbReference>
<dbReference type="PRINTS" id="PR00035">
    <property type="entry name" value="HTHGNTR"/>
</dbReference>
<proteinExistence type="predicted"/>
<evidence type="ECO:0000256" key="3">
    <source>
        <dbReference type="ARBA" id="ARBA00023163"/>
    </source>
</evidence>
<dbReference type="InterPro" id="IPR008920">
    <property type="entry name" value="TF_FadR/GntR_C"/>
</dbReference>
<dbReference type="Pfam" id="PF00392">
    <property type="entry name" value="GntR"/>
    <property type="match status" value="1"/>
</dbReference>
<keyword evidence="3" id="KW-0804">Transcription</keyword>
<dbReference type="RefSeq" id="WP_183655317.1">
    <property type="nucleotide sequence ID" value="NZ_JACHWU010000003.1"/>
</dbReference>
<dbReference type="AlphaFoldDB" id="A0A839S3Z1"/>
<dbReference type="PANTHER" id="PTHR43537">
    <property type="entry name" value="TRANSCRIPTIONAL REGULATOR, GNTR FAMILY"/>
    <property type="match status" value="1"/>
</dbReference>
<dbReference type="PANTHER" id="PTHR43537:SF47">
    <property type="entry name" value="REGULATORY PROTEIN GNTR HTH"/>
    <property type="match status" value="1"/>
</dbReference>
<dbReference type="EMBL" id="JACHWU010000003">
    <property type="protein sequence ID" value="MBB3052092.1"/>
    <property type="molecule type" value="Genomic_DNA"/>
</dbReference>
<evidence type="ECO:0000256" key="1">
    <source>
        <dbReference type="ARBA" id="ARBA00023015"/>
    </source>
</evidence>
<dbReference type="SUPFAM" id="SSF46785">
    <property type="entry name" value="Winged helix' DNA-binding domain"/>
    <property type="match status" value="1"/>
</dbReference>
<dbReference type="PROSITE" id="PS50949">
    <property type="entry name" value="HTH_GNTR"/>
    <property type="match status" value="1"/>
</dbReference>
<dbReference type="Gene3D" id="1.10.10.10">
    <property type="entry name" value="Winged helix-like DNA-binding domain superfamily/Winged helix DNA-binding domain"/>
    <property type="match status" value="1"/>
</dbReference>
<accession>A0A839S3Z1</accession>
<dbReference type="InterPro" id="IPR036388">
    <property type="entry name" value="WH-like_DNA-bd_sf"/>
</dbReference>
<dbReference type="InterPro" id="IPR011711">
    <property type="entry name" value="GntR_C"/>
</dbReference>
<dbReference type="Pfam" id="PF07729">
    <property type="entry name" value="FCD"/>
    <property type="match status" value="1"/>
</dbReference>
<dbReference type="GO" id="GO:0003700">
    <property type="term" value="F:DNA-binding transcription factor activity"/>
    <property type="evidence" value="ECO:0007669"/>
    <property type="project" value="InterPro"/>
</dbReference>
<dbReference type="InterPro" id="IPR036390">
    <property type="entry name" value="WH_DNA-bd_sf"/>
</dbReference>
<evidence type="ECO:0000313" key="5">
    <source>
        <dbReference type="EMBL" id="MBB3052092.1"/>
    </source>
</evidence>
<evidence type="ECO:0000313" key="6">
    <source>
        <dbReference type="Proteomes" id="UP000550714"/>
    </source>
</evidence>
<evidence type="ECO:0000256" key="2">
    <source>
        <dbReference type="ARBA" id="ARBA00023125"/>
    </source>
</evidence>
<dbReference type="GO" id="GO:0003677">
    <property type="term" value="F:DNA binding"/>
    <property type="evidence" value="ECO:0007669"/>
    <property type="project" value="UniProtKB-KW"/>
</dbReference>
<dbReference type="SUPFAM" id="SSF48008">
    <property type="entry name" value="GntR ligand-binding domain-like"/>
    <property type="match status" value="1"/>
</dbReference>
<evidence type="ECO:0000259" key="4">
    <source>
        <dbReference type="PROSITE" id="PS50949"/>
    </source>
</evidence>
<organism evidence="5 6">
    <name type="scientific">Prauserella isguenensis</name>
    <dbReference type="NCBI Taxonomy" id="1470180"/>
    <lineage>
        <taxon>Bacteria</taxon>
        <taxon>Bacillati</taxon>
        <taxon>Actinomycetota</taxon>
        <taxon>Actinomycetes</taxon>
        <taxon>Pseudonocardiales</taxon>
        <taxon>Pseudonocardiaceae</taxon>
        <taxon>Prauserella</taxon>
    </lineage>
</organism>
<sequence length="225" mass="24345">MPLSAPQRSGLVDQVIGQLRGAIRSGEWPLGERIPTEASLAGDLGVGRNTVREAVRALAHSGLLEVRQGDGTYVRATSEVSGAIRKLAGTELREILQVRKPLEVEGARLAAAARTDADITRLRELLDGRDRAWADRRIDDYVRTDAAFHQAAIEAAHNSVLTELYRGLTEVVVASVAATTRLDVPQPEESGHRGLLDAITARDADRAATEVCAFFAELHARSDPR</sequence>
<dbReference type="SMART" id="SM00345">
    <property type="entry name" value="HTH_GNTR"/>
    <property type="match status" value="1"/>
</dbReference>
<comment type="caution">
    <text evidence="5">The sequence shown here is derived from an EMBL/GenBank/DDBJ whole genome shotgun (WGS) entry which is preliminary data.</text>
</comment>
<gene>
    <name evidence="5" type="ORF">FHS23_003121</name>
</gene>
<protein>
    <submittedName>
        <fullName evidence="5">DNA-binding FadR family transcriptional regulator</fullName>
    </submittedName>
</protein>
<dbReference type="InterPro" id="IPR000524">
    <property type="entry name" value="Tscrpt_reg_HTH_GntR"/>
</dbReference>
<name>A0A839S3Z1_9PSEU</name>
<dbReference type="CDD" id="cd07377">
    <property type="entry name" value="WHTH_GntR"/>
    <property type="match status" value="1"/>
</dbReference>
<reference evidence="5 6" key="1">
    <citation type="submission" date="2020-08" db="EMBL/GenBank/DDBJ databases">
        <title>Genomic Encyclopedia of Type Strains, Phase III (KMG-III): the genomes of soil and plant-associated and newly described type strains.</title>
        <authorList>
            <person name="Whitman W."/>
        </authorList>
    </citation>
    <scope>NUCLEOTIDE SEQUENCE [LARGE SCALE GENOMIC DNA]</scope>
    <source>
        <strain evidence="5 6">CECT 8577</strain>
    </source>
</reference>
<keyword evidence="1" id="KW-0805">Transcription regulation</keyword>
<dbReference type="Proteomes" id="UP000550714">
    <property type="component" value="Unassembled WGS sequence"/>
</dbReference>
<dbReference type="SMART" id="SM00895">
    <property type="entry name" value="FCD"/>
    <property type="match status" value="1"/>
</dbReference>
<feature type="domain" description="HTH gntR-type" evidence="4">
    <location>
        <begin position="9"/>
        <end position="77"/>
    </location>
</feature>
<keyword evidence="6" id="KW-1185">Reference proteome</keyword>
<keyword evidence="2 5" id="KW-0238">DNA-binding</keyword>